<dbReference type="PANTHER" id="PTHR11941:SF133">
    <property type="entry name" value="1,2-EPOXYPHENYLACETYL-COA ISOMERASE"/>
    <property type="match status" value="1"/>
</dbReference>
<dbReference type="GO" id="GO:0006635">
    <property type="term" value="P:fatty acid beta-oxidation"/>
    <property type="evidence" value="ECO:0007669"/>
    <property type="project" value="TreeGrafter"/>
</dbReference>
<sequence>MSDVLEVSVEGGLATVTLNRPDALNSLNMELKVALADWLRAVRFDDSVRAVVLTGAGRAFCAGGDLSEMDPNRSPHEARMRQDQLLRTVIMPLAQLPKPVVAAVNGHAHGGGLSLALACDIVIAADDAPMSLGFVHRGLVPDCGIAYFLPRIVGTARAKELLLTGRRFDAREAREMGLIAHAVPREDFMETALDIARSLAKGATVALGMTKGIVDQSLQLTFEQVSELEAYSQSVCRSSQDHREGLAAFTEKRDAVFTGR</sequence>
<dbReference type="SUPFAM" id="SSF52096">
    <property type="entry name" value="ClpP/crotonase"/>
    <property type="match status" value="1"/>
</dbReference>
<name>A0A6J7IIB9_9ZZZZ</name>
<evidence type="ECO:0000256" key="2">
    <source>
        <dbReference type="ARBA" id="ARBA00023239"/>
    </source>
</evidence>
<proteinExistence type="inferred from homology"/>
<dbReference type="Gene3D" id="3.90.226.10">
    <property type="entry name" value="2-enoyl-CoA Hydratase, Chain A, domain 1"/>
    <property type="match status" value="1"/>
</dbReference>
<gene>
    <name evidence="3" type="ORF">UFOPK3610_01929</name>
</gene>
<dbReference type="InterPro" id="IPR018376">
    <property type="entry name" value="Enoyl-CoA_hyd/isom_CS"/>
</dbReference>
<dbReference type="Pfam" id="PF00378">
    <property type="entry name" value="ECH_1"/>
    <property type="match status" value="1"/>
</dbReference>
<protein>
    <submittedName>
        <fullName evidence="3">Unannotated protein</fullName>
    </submittedName>
</protein>
<accession>A0A6J7IIB9</accession>
<dbReference type="PANTHER" id="PTHR11941">
    <property type="entry name" value="ENOYL-COA HYDRATASE-RELATED"/>
    <property type="match status" value="1"/>
</dbReference>
<dbReference type="EMBL" id="CAFBMR010000137">
    <property type="protein sequence ID" value="CAB4930839.1"/>
    <property type="molecule type" value="Genomic_DNA"/>
</dbReference>
<dbReference type="InterPro" id="IPR029045">
    <property type="entry name" value="ClpP/crotonase-like_dom_sf"/>
</dbReference>
<dbReference type="PROSITE" id="PS00166">
    <property type="entry name" value="ENOYL_COA_HYDRATASE"/>
    <property type="match status" value="1"/>
</dbReference>
<dbReference type="AlphaFoldDB" id="A0A6J7IIB9"/>
<evidence type="ECO:0000313" key="3">
    <source>
        <dbReference type="EMBL" id="CAB4930839.1"/>
    </source>
</evidence>
<keyword evidence="2" id="KW-0456">Lyase</keyword>
<dbReference type="CDD" id="cd06558">
    <property type="entry name" value="crotonase-like"/>
    <property type="match status" value="1"/>
</dbReference>
<organism evidence="3">
    <name type="scientific">freshwater metagenome</name>
    <dbReference type="NCBI Taxonomy" id="449393"/>
    <lineage>
        <taxon>unclassified sequences</taxon>
        <taxon>metagenomes</taxon>
        <taxon>ecological metagenomes</taxon>
    </lineage>
</organism>
<dbReference type="InterPro" id="IPR001753">
    <property type="entry name" value="Enoyl-CoA_hydra/iso"/>
</dbReference>
<reference evidence="3" key="1">
    <citation type="submission" date="2020-05" db="EMBL/GenBank/DDBJ databases">
        <authorList>
            <person name="Chiriac C."/>
            <person name="Salcher M."/>
            <person name="Ghai R."/>
            <person name="Kavagutti S V."/>
        </authorList>
    </citation>
    <scope>NUCLEOTIDE SEQUENCE</scope>
</reference>
<dbReference type="InterPro" id="IPR014748">
    <property type="entry name" value="Enoyl-CoA_hydra_C"/>
</dbReference>
<comment type="similarity">
    <text evidence="1">Belongs to the enoyl-CoA hydratase/isomerase family.</text>
</comment>
<dbReference type="GO" id="GO:0016829">
    <property type="term" value="F:lyase activity"/>
    <property type="evidence" value="ECO:0007669"/>
    <property type="project" value="UniProtKB-KW"/>
</dbReference>
<dbReference type="Gene3D" id="1.10.12.10">
    <property type="entry name" value="Lyase 2-enoyl-coa Hydratase, Chain A, domain 2"/>
    <property type="match status" value="1"/>
</dbReference>
<evidence type="ECO:0000256" key="1">
    <source>
        <dbReference type="ARBA" id="ARBA00005254"/>
    </source>
</evidence>